<dbReference type="HOGENOM" id="CLU_000680_30_4_1"/>
<protein>
    <recommendedName>
        <fullName evidence="2">RNase H type-1 domain-containing protein</fullName>
    </recommendedName>
</protein>
<evidence type="ECO:0000313" key="3">
    <source>
        <dbReference type="EMBL" id="KIL54719.1"/>
    </source>
</evidence>
<feature type="domain" description="RNase H type-1" evidence="2">
    <location>
        <begin position="1"/>
        <end position="33"/>
    </location>
</feature>
<dbReference type="OrthoDB" id="3267074at2759"/>
<feature type="region of interest" description="Disordered" evidence="1">
    <location>
        <begin position="201"/>
        <end position="227"/>
    </location>
</feature>
<accession>A0A0C2SLD9</accession>
<sequence length="227" mass="25579">MNGGDRIRLRWIPGHQGVKGNEEVDVEAKKAAEGETSSGGELPKILQKNLPTNKAAEKQRFNKEVKEVRAERWKRYAEGRFISKTAPELPSKKHCVKLGELSRKGASIWTQLKTGHVGLNKHLHRIKVTDSPKCTSCKTHDESVEHYLLHCKAYKRERIAMKRRIKGGTKDIGRLLGNQRNANAVIDYVVATGRLKWIKNKGGEKEERRRTGERGRRGQGRSGESGG</sequence>
<keyword evidence="4" id="KW-1185">Reference proteome</keyword>
<evidence type="ECO:0000313" key="4">
    <source>
        <dbReference type="Proteomes" id="UP000054549"/>
    </source>
</evidence>
<dbReference type="GO" id="GO:0004523">
    <property type="term" value="F:RNA-DNA hybrid ribonuclease activity"/>
    <property type="evidence" value="ECO:0007669"/>
    <property type="project" value="InterPro"/>
</dbReference>
<dbReference type="InterPro" id="IPR036397">
    <property type="entry name" value="RNaseH_sf"/>
</dbReference>
<dbReference type="STRING" id="946122.A0A0C2SLD9"/>
<dbReference type="GO" id="GO:0003676">
    <property type="term" value="F:nucleic acid binding"/>
    <property type="evidence" value="ECO:0007669"/>
    <property type="project" value="InterPro"/>
</dbReference>
<dbReference type="InParanoid" id="A0A0C2SLD9"/>
<dbReference type="InterPro" id="IPR002156">
    <property type="entry name" value="RNaseH_domain"/>
</dbReference>
<dbReference type="InterPro" id="IPR012337">
    <property type="entry name" value="RNaseH-like_sf"/>
</dbReference>
<evidence type="ECO:0000259" key="2">
    <source>
        <dbReference type="PROSITE" id="PS50879"/>
    </source>
</evidence>
<dbReference type="SUPFAM" id="SSF53098">
    <property type="entry name" value="Ribonuclease H-like"/>
    <property type="match status" value="1"/>
</dbReference>
<dbReference type="Proteomes" id="UP000054549">
    <property type="component" value="Unassembled WGS sequence"/>
</dbReference>
<dbReference type="PROSITE" id="PS50879">
    <property type="entry name" value="RNASE_H_1"/>
    <property type="match status" value="1"/>
</dbReference>
<gene>
    <name evidence="3" type="ORF">M378DRAFT_18621</name>
</gene>
<feature type="compositionally biased region" description="Basic and acidic residues" evidence="1">
    <location>
        <begin position="201"/>
        <end position="216"/>
    </location>
</feature>
<organism evidence="3 4">
    <name type="scientific">Amanita muscaria (strain Koide BX008)</name>
    <dbReference type="NCBI Taxonomy" id="946122"/>
    <lineage>
        <taxon>Eukaryota</taxon>
        <taxon>Fungi</taxon>
        <taxon>Dikarya</taxon>
        <taxon>Basidiomycota</taxon>
        <taxon>Agaricomycotina</taxon>
        <taxon>Agaricomycetes</taxon>
        <taxon>Agaricomycetidae</taxon>
        <taxon>Agaricales</taxon>
        <taxon>Pluteineae</taxon>
        <taxon>Amanitaceae</taxon>
        <taxon>Amanita</taxon>
    </lineage>
</organism>
<proteinExistence type="predicted"/>
<reference evidence="3 4" key="1">
    <citation type="submission" date="2014-04" db="EMBL/GenBank/DDBJ databases">
        <title>Evolutionary Origins and Diversification of the Mycorrhizal Mutualists.</title>
        <authorList>
            <consortium name="DOE Joint Genome Institute"/>
            <consortium name="Mycorrhizal Genomics Consortium"/>
            <person name="Kohler A."/>
            <person name="Kuo A."/>
            <person name="Nagy L.G."/>
            <person name="Floudas D."/>
            <person name="Copeland A."/>
            <person name="Barry K.W."/>
            <person name="Cichocki N."/>
            <person name="Veneault-Fourrey C."/>
            <person name="LaButti K."/>
            <person name="Lindquist E.A."/>
            <person name="Lipzen A."/>
            <person name="Lundell T."/>
            <person name="Morin E."/>
            <person name="Murat C."/>
            <person name="Riley R."/>
            <person name="Ohm R."/>
            <person name="Sun H."/>
            <person name="Tunlid A."/>
            <person name="Henrissat B."/>
            <person name="Grigoriev I.V."/>
            <person name="Hibbett D.S."/>
            <person name="Martin F."/>
        </authorList>
    </citation>
    <scope>NUCLEOTIDE SEQUENCE [LARGE SCALE GENOMIC DNA]</scope>
    <source>
        <strain evidence="3 4">Koide BX008</strain>
    </source>
</reference>
<dbReference type="Gene3D" id="3.30.420.10">
    <property type="entry name" value="Ribonuclease H-like superfamily/Ribonuclease H"/>
    <property type="match status" value="1"/>
</dbReference>
<name>A0A0C2SLD9_AMAMK</name>
<dbReference type="EMBL" id="KN818651">
    <property type="protein sequence ID" value="KIL54719.1"/>
    <property type="molecule type" value="Genomic_DNA"/>
</dbReference>
<evidence type="ECO:0000256" key="1">
    <source>
        <dbReference type="SAM" id="MobiDB-lite"/>
    </source>
</evidence>
<dbReference type="AlphaFoldDB" id="A0A0C2SLD9"/>